<dbReference type="OrthoDB" id="10003551at2759"/>
<sequence length="50" mass="5942">DFLETNKEALKALQTYKKKDRERVIVHFKAIGNAPIMKQNFFKITSLNRF</sequence>
<protein>
    <submittedName>
        <fullName evidence="1">Uncharacterized protein</fullName>
    </submittedName>
</protein>
<keyword evidence="2" id="KW-1185">Reference proteome</keyword>
<gene>
    <name evidence="1" type="ORF">GYMLUDRAFT_985588</name>
</gene>
<feature type="non-terminal residue" evidence="1">
    <location>
        <position position="50"/>
    </location>
</feature>
<accession>A0A0D0BMD4</accession>
<dbReference type="HOGENOM" id="CLU_207408_0_0_1"/>
<dbReference type="EMBL" id="KN834893">
    <property type="protein sequence ID" value="KIK50609.1"/>
    <property type="molecule type" value="Genomic_DNA"/>
</dbReference>
<dbReference type="Gene3D" id="3.10.20.90">
    <property type="entry name" value="Phosphatidylinositol 3-kinase Catalytic Subunit, Chain A, domain 1"/>
    <property type="match status" value="1"/>
</dbReference>
<organism evidence="1 2">
    <name type="scientific">Collybiopsis luxurians FD-317 M1</name>
    <dbReference type="NCBI Taxonomy" id="944289"/>
    <lineage>
        <taxon>Eukaryota</taxon>
        <taxon>Fungi</taxon>
        <taxon>Dikarya</taxon>
        <taxon>Basidiomycota</taxon>
        <taxon>Agaricomycotina</taxon>
        <taxon>Agaricomycetes</taxon>
        <taxon>Agaricomycetidae</taxon>
        <taxon>Agaricales</taxon>
        <taxon>Marasmiineae</taxon>
        <taxon>Omphalotaceae</taxon>
        <taxon>Collybiopsis</taxon>
        <taxon>Collybiopsis luxurians</taxon>
    </lineage>
</organism>
<reference evidence="1 2" key="1">
    <citation type="submission" date="2014-04" db="EMBL/GenBank/DDBJ databases">
        <title>Evolutionary Origins and Diversification of the Mycorrhizal Mutualists.</title>
        <authorList>
            <consortium name="DOE Joint Genome Institute"/>
            <consortium name="Mycorrhizal Genomics Consortium"/>
            <person name="Kohler A."/>
            <person name="Kuo A."/>
            <person name="Nagy L.G."/>
            <person name="Floudas D."/>
            <person name="Copeland A."/>
            <person name="Barry K.W."/>
            <person name="Cichocki N."/>
            <person name="Veneault-Fourrey C."/>
            <person name="LaButti K."/>
            <person name="Lindquist E.A."/>
            <person name="Lipzen A."/>
            <person name="Lundell T."/>
            <person name="Morin E."/>
            <person name="Murat C."/>
            <person name="Riley R."/>
            <person name="Ohm R."/>
            <person name="Sun H."/>
            <person name="Tunlid A."/>
            <person name="Henrissat B."/>
            <person name="Grigoriev I.V."/>
            <person name="Hibbett D.S."/>
            <person name="Martin F."/>
        </authorList>
    </citation>
    <scope>NUCLEOTIDE SEQUENCE [LARGE SCALE GENOMIC DNA]</scope>
    <source>
        <strain evidence="1 2">FD-317 M1</strain>
    </source>
</reference>
<evidence type="ECO:0000313" key="2">
    <source>
        <dbReference type="Proteomes" id="UP000053593"/>
    </source>
</evidence>
<dbReference type="Proteomes" id="UP000053593">
    <property type="component" value="Unassembled WGS sequence"/>
</dbReference>
<evidence type="ECO:0000313" key="1">
    <source>
        <dbReference type="EMBL" id="KIK50609.1"/>
    </source>
</evidence>
<proteinExistence type="predicted"/>
<name>A0A0D0BMD4_9AGAR</name>
<dbReference type="AlphaFoldDB" id="A0A0D0BMD4"/>